<evidence type="ECO:0000313" key="3">
    <source>
        <dbReference type="EMBL" id="TQJ09554.1"/>
    </source>
</evidence>
<dbReference type="PANTHER" id="PTHR47505:SF1">
    <property type="entry name" value="DNA UTILIZATION PROTEIN YHGH"/>
    <property type="match status" value="1"/>
</dbReference>
<comment type="similarity">
    <text evidence="1">Belongs to the ComF/GntX family.</text>
</comment>
<proteinExistence type="inferred from homology"/>
<dbReference type="InterPro" id="IPR051910">
    <property type="entry name" value="ComF/GntX_DNA_util-trans"/>
</dbReference>
<dbReference type="Pfam" id="PF00156">
    <property type="entry name" value="Pribosyltran"/>
    <property type="match status" value="1"/>
</dbReference>
<dbReference type="PANTHER" id="PTHR47505">
    <property type="entry name" value="DNA UTILIZATION PROTEIN YHGH"/>
    <property type="match status" value="1"/>
</dbReference>
<reference evidence="3 4" key="1">
    <citation type="submission" date="2019-06" db="EMBL/GenBank/DDBJ databases">
        <title>Sequencing the genomes of 1000 actinobacteria strains.</title>
        <authorList>
            <person name="Klenk H.-P."/>
        </authorList>
    </citation>
    <scope>NUCLEOTIDE SEQUENCE [LARGE SCALE GENOMIC DNA]</scope>
    <source>
        <strain evidence="3 4">DSM 18607</strain>
    </source>
</reference>
<comment type="caution">
    <text evidence="3">The sequence shown here is derived from an EMBL/GenBank/DDBJ whole genome shotgun (WGS) entry which is preliminary data.</text>
</comment>
<gene>
    <name evidence="3" type="ORF">FB458_2666</name>
</gene>
<accession>A0A542E2T2</accession>
<keyword evidence="3" id="KW-0328">Glycosyltransferase</keyword>
<dbReference type="InterPro" id="IPR000836">
    <property type="entry name" value="PRTase_dom"/>
</dbReference>
<name>A0A542E2T2_9MICO</name>
<feature type="domain" description="Phosphoribosyltransferase" evidence="2">
    <location>
        <begin position="183"/>
        <end position="236"/>
    </location>
</feature>
<dbReference type="Gene3D" id="3.40.50.2020">
    <property type="match status" value="1"/>
</dbReference>
<evidence type="ECO:0000259" key="2">
    <source>
        <dbReference type="Pfam" id="PF00156"/>
    </source>
</evidence>
<evidence type="ECO:0000313" key="4">
    <source>
        <dbReference type="Proteomes" id="UP000317893"/>
    </source>
</evidence>
<organism evidence="3 4">
    <name type="scientific">Lapillicoccus jejuensis</name>
    <dbReference type="NCBI Taxonomy" id="402171"/>
    <lineage>
        <taxon>Bacteria</taxon>
        <taxon>Bacillati</taxon>
        <taxon>Actinomycetota</taxon>
        <taxon>Actinomycetes</taxon>
        <taxon>Micrococcales</taxon>
        <taxon>Intrasporangiaceae</taxon>
        <taxon>Lapillicoccus</taxon>
    </lineage>
</organism>
<dbReference type="AlphaFoldDB" id="A0A542E2T2"/>
<dbReference type="RefSeq" id="WP_211356038.1">
    <property type="nucleotide sequence ID" value="NZ_BAAAPR010000009.1"/>
</dbReference>
<dbReference type="EMBL" id="VFMN01000001">
    <property type="protein sequence ID" value="TQJ09554.1"/>
    <property type="molecule type" value="Genomic_DNA"/>
</dbReference>
<keyword evidence="3" id="KW-0808">Transferase</keyword>
<dbReference type="InterPro" id="IPR029057">
    <property type="entry name" value="PRTase-like"/>
</dbReference>
<evidence type="ECO:0000256" key="1">
    <source>
        <dbReference type="ARBA" id="ARBA00008007"/>
    </source>
</evidence>
<dbReference type="GO" id="GO:0016757">
    <property type="term" value="F:glycosyltransferase activity"/>
    <property type="evidence" value="ECO:0007669"/>
    <property type="project" value="UniProtKB-KW"/>
</dbReference>
<dbReference type="CDD" id="cd06223">
    <property type="entry name" value="PRTases_typeI"/>
    <property type="match status" value="1"/>
</dbReference>
<dbReference type="SUPFAM" id="SSF53271">
    <property type="entry name" value="PRTase-like"/>
    <property type="match status" value="1"/>
</dbReference>
<dbReference type="Proteomes" id="UP000317893">
    <property type="component" value="Unassembled WGS sequence"/>
</dbReference>
<keyword evidence="4" id="KW-1185">Reference proteome</keyword>
<sequence>MSRSSVDGSGPRPLLGALAALDLVLPHRCGGCGAVPPPGRPLCRGCAVRLRALVHTPRLVGPHPRPTGLPPVHATAPYAGVVAALLRAWKDDGRRDLTGLLAALLRPALAVARPPGALLVPVPTSPAARRRRGDAPLLDLLGRAAGAEPGPVDALRVTRRVADQSALGRRDRAANLDHALAARSPDLLAGRPVVLVDDVLTTGATLAEAARAVRAAGGHPVAAAVLAATRRHRVPDGEEADP</sequence>
<protein>
    <submittedName>
        <fullName evidence="3">Putative amidophosphoribosyltransferase</fullName>
    </submittedName>
</protein>